<dbReference type="SUPFAM" id="SSF56281">
    <property type="entry name" value="Metallo-hydrolase/oxidoreductase"/>
    <property type="match status" value="1"/>
</dbReference>
<gene>
    <name evidence="8" type="ordered locus">Acid_4279</name>
</gene>
<keyword evidence="4" id="KW-0378">Hydrolase</keyword>
<evidence type="ECO:0000256" key="1">
    <source>
        <dbReference type="ARBA" id="ARBA00001947"/>
    </source>
</evidence>
<evidence type="ECO:0000259" key="7">
    <source>
        <dbReference type="SMART" id="SM00849"/>
    </source>
</evidence>
<keyword evidence="5" id="KW-0862">Zinc</keyword>
<comment type="cofactor">
    <cofactor evidence="1">
        <name>Zn(2+)</name>
        <dbReference type="ChEBI" id="CHEBI:29105"/>
    </cofactor>
</comment>
<dbReference type="GO" id="GO:0016787">
    <property type="term" value="F:hydrolase activity"/>
    <property type="evidence" value="ECO:0007669"/>
    <property type="project" value="UniProtKB-KW"/>
</dbReference>
<dbReference type="InterPro" id="IPR001279">
    <property type="entry name" value="Metallo-B-lactamas"/>
</dbReference>
<dbReference type="AlphaFoldDB" id="Q01YM4"/>
<evidence type="ECO:0000256" key="5">
    <source>
        <dbReference type="ARBA" id="ARBA00022833"/>
    </source>
</evidence>
<sequence precursor="true">MSRLRALRPFLRAAVILIFAVGALVAWLLRGGFSRIESRPYPVPSSRFSSWNDVLAHPREISVTTFRTGVVHMDACLNLDPASPKQVACDHVPRDLDVLVHWVHHARLGDFLIDAGFDDSFAHHPPYGNYAAAMSLFNRSNGVTNRQRPGEDLQSQLARRKIHPTAVFFTHLHPDHTAGVPALESETELVFGSAEASFLARAAVANHFSGKSKFFGIEFAAAPVIAPLGPSVDLFGDGSFWAISVPGHTDDSIAYLINGAPPVLLTGDASHFAWAFQNGVGPRGWDRAGTARGYVSLEQLRAFARAYPNVQIVFGHEIPGRSGSTARQFPAGHRDDLSRLSQQTD</sequence>
<dbReference type="OrthoDB" id="333278at2"/>
<dbReference type="KEGG" id="sus:Acid_4279"/>
<feature type="domain" description="Metallo-beta-lactamase" evidence="7">
    <location>
        <begin position="97"/>
        <end position="316"/>
    </location>
</feature>
<dbReference type="InterPro" id="IPR051013">
    <property type="entry name" value="MBL_superfamily_lactonases"/>
</dbReference>
<protein>
    <submittedName>
        <fullName evidence="8">Beta-lactamase domain protein</fullName>
    </submittedName>
</protein>
<dbReference type="HOGENOM" id="CLU_870663_0_0_0"/>
<accession>Q01YM4</accession>
<proteinExistence type="inferred from homology"/>
<dbReference type="InParanoid" id="Q01YM4"/>
<dbReference type="eggNOG" id="COG0491">
    <property type="taxonomic scope" value="Bacteria"/>
</dbReference>
<organism evidence="8">
    <name type="scientific">Solibacter usitatus (strain Ellin6076)</name>
    <dbReference type="NCBI Taxonomy" id="234267"/>
    <lineage>
        <taxon>Bacteria</taxon>
        <taxon>Pseudomonadati</taxon>
        <taxon>Acidobacteriota</taxon>
        <taxon>Terriglobia</taxon>
        <taxon>Bryobacterales</taxon>
        <taxon>Solibacteraceae</taxon>
        <taxon>Candidatus Solibacter</taxon>
    </lineage>
</organism>
<evidence type="ECO:0000256" key="3">
    <source>
        <dbReference type="ARBA" id="ARBA00022723"/>
    </source>
</evidence>
<feature type="region of interest" description="Disordered" evidence="6">
    <location>
        <begin position="322"/>
        <end position="345"/>
    </location>
</feature>
<dbReference type="Pfam" id="PF00753">
    <property type="entry name" value="Lactamase_B"/>
    <property type="match status" value="1"/>
</dbReference>
<evidence type="ECO:0000256" key="2">
    <source>
        <dbReference type="ARBA" id="ARBA00007749"/>
    </source>
</evidence>
<dbReference type="EMBL" id="CP000473">
    <property type="protein sequence ID" value="ABJ85241.1"/>
    <property type="molecule type" value="Genomic_DNA"/>
</dbReference>
<evidence type="ECO:0000256" key="4">
    <source>
        <dbReference type="ARBA" id="ARBA00022801"/>
    </source>
</evidence>
<dbReference type="STRING" id="234267.Acid_4279"/>
<dbReference type="SMART" id="SM00849">
    <property type="entry name" value="Lactamase_B"/>
    <property type="match status" value="1"/>
</dbReference>
<keyword evidence="3" id="KW-0479">Metal-binding</keyword>
<dbReference type="InterPro" id="IPR036866">
    <property type="entry name" value="RibonucZ/Hydroxyglut_hydro"/>
</dbReference>
<dbReference type="PANTHER" id="PTHR42978:SF2">
    <property type="entry name" value="102 KBASES UNSTABLE REGION: FROM 1 TO 119443"/>
    <property type="match status" value="1"/>
</dbReference>
<dbReference type="PANTHER" id="PTHR42978">
    <property type="entry name" value="QUORUM-QUENCHING LACTONASE YTNP-RELATED-RELATED"/>
    <property type="match status" value="1"/>
</dbReference>
<evidence type="ECO:0000313" key="8">
    <source>
        <dbReference type="EMBL" id="ABJ85241.1"/>
    </source>
</evidence>
<dbReference type="GO" id="GO:0046872">
    <property type="term" value="F:metal ion binding"/>
    <property type="evidence" value="ECO:0007669"/>
    <property type="project" value="UniProtKB-KW"/>
</dbReference>
<comment type="similarity">
    <text evidence="2">Belongs to the metallo-beta-lactamase superfamily.</text>
</comment>
<dbReference type="Gene3D" id="3.60.15.10">
    <property type="entry name" value="Ribonuclease Z/Hydroxyacylglutathione hydrolase-like"/>
    <property type="match status" value="1"/>
</dbReference>
<reference evidence="8" key="1">
    <citation type="submission" date="2006-10" db="EMBL/GenBank/DDBJ databases">
        <title>Complete sequence of Solibacter usitatus Ellin6076.</title>
        <authorList>
            <consortium name="US DOE Joint Genome Institute"/>
            <person name="Copeland A."/>
            <person name="Lucas S."/>
            <person name="Lapidus A."/>
            <person name="Barry K."/>
            <person name="Detter J.C."/>
            <person name="Glavina del Rio T."/>
            <person name="Hammon N."/>
            <person name="Israni S."/>
            <person name="Dalin E."/>
            <person name="Tice H."/>
            <person name="Pitluck S."/>
            <person name="Thompson L.S."/>
            <person name="Brettin T."/>
            <person name="Bruce D."/>
            <person name="Han C."/>
            <person name="Tapia R."/>
            <person name="Gilna P."/>
            <person name="Schmutz J."/>
            <person name="Larimer F."/>
            <person name="Land M."/>
            <person name="Hauser L."/>
            <person name="Kyrpides N."/>
            <person name="Mikhailova N."/>
            <person name="Janssen P.H."/>
            <person name="Kuske C.R."/>
            <person name="Richardson P."/>
        </authorList>
    </citation>
    <scope>NUCLEOTIDE SEQUENCE</scope>
    <source>
        <strain evidence="8">Ellin6076</strain>
    </source>
</reference>
<name>Q01YM4_SOLUE</name>
<evidence type="ECO:0000256" key="6">
    <source>
        <dbReference type="SAM" id="MobiDB-lite"/>
    </source>
</evidence>